<evidence type="ECO:0000256" key="3">
    <source>
        <dbReference type="ARBA" id="ARBA00022723"/>
    </source>
</evidence>
<evidence type="ECO:0000256" key="1">
    <source>
        <dbReference type="ARBA" id="ARBA00010643"/>
    </source>
</evidence>
<dbReference type="InterPro" id="IPR036249">
    <property type="entry name" value="Thioredoxin-like_sf"/>
</dbReference>
<evidence type="ECO:0000313" key="7">
    <source>
        <dbReference type="EMBL" id="GAH40940.1"/>
    </source>
</evidence>
<keyword evidence="5" id="KW-0411">Iron-sulfur</keyword>
<evidence type="ECO:0000256" key="4">
    <source>
        <dbReference type="ARBA" id="ARBA00023004"/>
    </source>
</evidence>
<gene>
    <name evidence="7" type="ORF">S03H2_13954</name>
</gene>
<organism evidence="7">
    <name type="scientific">marine sediment metagenome</name>
    <dbReference type="NCBI Taxonomy" id="412755"/>
    <lineage>
        <taxon>unclassified sequences</taxon>
        <taxon>metagenomes</taxon>
        <taxon>ecological metagenomes</taxon>
    </lineage>
</organism>
<comment type="cofactor">
    <cofactor evidence="6">
        <name>[2Fe-2S] cluster</name>
        <dbReference type="ChEBI" id="CHEBI:190135"/>
    </cofactor>
</comment>
<dbReference type="GO" id="GO:0016491">
    <property type="term" value="F:oxidoreductase activity"/>
    <property type="evidence" value="ECO:0007669"/>
    <property type="project" value="InterPro"/>
</dbReference>
<dbReference type="InterPro" id="IPR042128">
    <property type="entry name" value="NuoE_dom"/>
</dbReference>
<dbReference type="InterPro" id="IPR002023">
    <property type="entry name" value="NuoE-like"/>
</dbReference>
<name>X1G7X4_9ZZZZ</name>
<proteinExistence type="inferred from homology"/>
<keyword evidence="3" id="KW-0479">Metal-binding</keyword>
<dbReference type="CDD" id="cd03064">
    <property type="entry name" value="TRX_Fd_NuoE"/>
    <property type="match status" value="1"/>
</dbReference>
<dbReference type="InterPro" id="IPR041921">
    <property type="entry name" value="NuoE_N"/>
</dbReference>
<keyword evidence="4" id="KW-0408">Iron</keyword>
<comment type="caution">
    <text evidence="7">The sequence shown here is derived from an EMBL/GenBank/DDBJ whole genome shotgun (WGS) entry which is preliminary data.</text>
</comment>
<dbReference type="Gene3D" id="1.10.10.1590">
    <property type="entry name" value="NADH-quinone oxidoreductase subunit E"/>
    <property type="match status" value="1"/>
</dbReference>
<dbReference type="GO" id="GO:0046872">
    <property type="term" value="F:metal ion binding"/>
    <property type="evidence" value="ECO:0007669"/>
    <property type="project" value="UniProtKB-KW"/>
</dbReference>
<dbReference type="Pfam" id="PF01257">
    <property type="entry name" value="2Fe-2S_thioredx"/>
    <property type="match status" value="1"/>
</dbReference>
<accession>X1G7X4</accession>
<evidence type="ECO:0000256" key="5">
    <source>
        <dbReference type="ARBA" id="ARBA00023014"/>
    </source>
</evidence>
<sequence length="108" mass="11849">METNIKEQLDDILSQYGGESGDLIPVLQEAQERFGYLSEGVMAGVAKFLRLPESNVFGVATFYAQFKFAPIGKRIVKVCRGTACHVRGGARILSEIERQLGIKPGETT</sequence>
<evidence type="ECO:0008006" key="8">
    <source>
        <dbReference type="Google" id="ProtNLM"/>
    </source>
</evidence>
<keyword evidence="2" id="KW-0001">2Fe-2S</keyword>
<protein>
    <recommendedName>
        <fullName evidence="8">NAD(P)H-dependent oxidoreductase subunit E</fullName>
    </recommendedName>
</protein>
<dbReference type="Gene3D" id="3.40.30.10">
    <property type="entry name" value="Glutaredoxin"/>
    <property type="match status" value="1"/>
</dbReference>
<dbReference type="AlphaFoldDB" id="X1G7X4"/>
<dbReference type="PIRSF" id="PIRSF000216">
    <property type="entry name" value="NADH_DH_24kDa"/>
    <property type="match status" value="1"/>
</dbReference>
<dbReference type="FunFam" id="1.10.10.1590:FF:000001">
    <property type="entry name" value="NADH-quinone oxidoreductase subunit E"/>
    <property type="match status" value="1"/>
</dbReference>
<dbReference type="PANTHER" id="PTHR43342">
    <property type="entry name" value="NADH-QUINONE OXIDOREDUCTASE, E SUBUNIT"/>
    <property type="match status" value="1"/>
</dbReference>
<reference evidence="7" key="1">
    <citation type="journal article" date="2014" name="Front. Microbiol.">
        <title>High frequency of phylogenetically diverse reductive dehalogenase-homologous genes in deep subseafloor sedimentary metagenomes.</title>
        <authorList>
            <person name="Kawai M."/>
            <person name="Futagami T."/>
            <person name="Toyoda A."/>
            <person name="Takaki Y."/>
            <person name="Nishi S."/>
            <person name="Hori S."/>
            <person name="Arai W."/>
            <person name="Tsubouchi T."/>
            <person name="Morono Y."/>
            <person name="Uchiyama I."/>
            <person name="Ito T."/>
            <person name="Fujiyama A."/>
            <person name="Inagaki F."/>
            <person name="Takami H."/>
        </authorList>
    </citation>
    <scope>NUCLEOTIDE SEQUENCE</scope>
    <source>
        <strain evidence="7">Expedition CK06-06</strain>
    </source>
</reference>
<dbReference type="InterPro" id="IPR028431">
    <property type="entry name" value="NADP_DH_HndA-like"/>
</dbReference>
<dbReference type="GO" id="GO:0051537">
    <property type="term" value="F:2 iron, 2 sulfur cluster binding"/>
    <property type="evidence" value="ECO:0007669"/>
    <property type="project" value="UniProtKB-KW"/>
</dbReference>
<dbReference type="EMBL" id="BARU01007075">
    <property type="protein sequence ID" value="GAH40940.1"/>
    <property type="molecule type" value="Genomic_DNA"/>
</dbReference>
<evidence type="ECO:0000256" key="6">
    <source>
        <dbReference type="ARBA" id="ARBA00034078"/>
    </source>
</evidence>
<comment type="similarity">
    <text evidence="1">Belongs to the complex I 24 kDa subunit family.</text>
</comment>
<feature type="non-terminal residue" evidence="7">
    <location>
        <position position="108"/>
    </location>
</feature>
<dbReference type="PANTHER" id="PTHR43342:SF1">
    <property type="entry name" value="BIFURCATING [FEFE] HYDROGENASE GAMMA SUBUNIT"/>
    <property type="match status" value="1"/>
</dbReference>
<dbReference type="SUPFAM" id="SSF52833">
    <property type="entry name" value="Thioredoxin-like"/>
    <property type="match status" value="1"/>
</dbReference>
<evidence type="ECO:0000256" key="2">
    <source>
        <dbReference type="ARBA" id="ARBA00022714"/>
    </source>
</evidence>